<feature type="domain" description="TRAF-type" evidence="8">
    <location>
        <begin position="37"/>
        <end position="78"/>
    </location>
</feature>
<dbReference type="Gene3D" id="3.30.40.10">
    <property type="entry name" value="Zinc/RING finger domain, C3HC4 (zinc finger)"/>
    <property type="match status" value="2"/>
</dbReference>
<dbReference type="Pfam" id="PF02176">
    <property type="entry name" value="zf-TRAF"/>
    <property type="match status" value="1"/>
</dbReference>
<comment type="caution">
    <text evidence="9">The sequence shown here is derived from an EMBL/GenBank/DDBJ whole genome shotgun (WGS) entry which is preliminary data.</text>
</comment>
<keyword evidence="6 7" id="KW-0862">Zinc</keyword>
<gene>
    <name evidence="9" type="ORF">CUNI_LOCUS2664</name>
</gene>
<dbReference type="InterPro" id="IPR049342">
    <property type="entry name" value="TRAF1-6_MATH_dom"/>
</dbReference>
<dbReference type="SUPFAM" id="SSF49599">
    <property type="entry name" value="TRAF domain-like"/>
    <property type="match status" value="2"/>
</dbReference>
<sequence>MFPDLATEREILSLRVQCVNVMEECAWTGDLRELENHRKVCQMEQLLCNNGCTMSIKRKDVNHHEESCSHRLVKCPYCPAKVVLYLLKTERHLMAEHLHQTEIVQQHLNLALQRIVKMDRTVQNLSNTVTNLEENNLSVIPMLLQNDKKHTQAASELRERNITGRLHWKLKLSQHRRSSSYSSPAFYTGCPGYKVQLILDMEGPREGSVKYTKLSLALLPGDYDYQVVFPFNGTCMVKLFDQFMKCADLVGSHSRYSKNGYLHFEATVVHSYYPQDGSFNQGCVCSALMPHGLDMAVTPKRPIASYSDSTTHAQSAQIMQLSAISIGN</sequence>
<accession>A0A8S3YSB7</accession>
<evidence type="ECO:0000256" key="6">
    <source>
        <dbReference type="ARBA" id="ARBA00022833"/>
    </source>
</evidence>
<dbReference type="EMBL" id="CAJHNH020000347">
    <property type="protein sequence ID" value="CAG5117106.1"/>
    <property type="molecule type" value="Genomic_DNA"/>
</dbReference>
<protein>
    <recommendedName>
        <fullName evidence="8">TRAF-type domain-containing protein</fullName>
    </recommendedName>
</protein>
<dbReference type="Pfam" id="PF21355">
    <property type="entry name" value="TRAF-mep_MATH"/>
    <property type="match status" value="1"/>
</dbReference>
<evidence type="ECO:0000256" key="3">
    <source>
        <dbReference type="ARBA" id="ARBA00022723"/>
    </source>
</evidence>
<dbReference type="GO" id="GO:0008270">
    <property type="term" value="F:zinc ion binding"/>
    <property type="evidence" value="ECO:0007669"/>
    <property type="project" value="UniProtKB-KW"/>
</dbReference>
<dbReference type="PROSITE" id="PS50145">
    <property type="entry name" value="ZF_TRAF"/>
    <property type="match status" value="1"/>
</dbReference>
<evidence type="ECO:0000313" key="10">
    <source>
        <dbReference type="Proteomes" id="UP000678393"/>
    </source>
</evidence>
<dbReference type="GO" id="GO:0005737">
    <property type="term" value="C:cytoplasm"/>
    <property type="evidence" value="ECO:0007669"/>
    <property type="project" value="UniProtKB-SubCell"/>
</dbReference>
<evidence type="ECO:0000256" key="1">
    <source>
        <dbReference type="ARBA" id="ARBA00004496"/>
    </source>
</evidence>
<evidence type="ECO:0000313" key="9">
    <source>
        <dbReference type="EMBL" id="CAG5117106.1"/>
    </source>
</evidence>
<keyword evidence="5 7" id="KW-0863">Zinc-finger</keyword>
<keyword evidence="4" id="KW-0677">Repeat</keyword>
<proteinExistence type="predicted"/>
<dbReference type="InterPro" id="IPR008974">
    <property type="entry name" value="TRAF-like"/>
</dbReference>
<reference evidence="9" key="1">
    <citation type="submission" date="2021-04" db="EMBL/GenBank/DDBJ databases">
        <authorList>
            <consortium name="Molecular Ecology Group"/>
        </authorList>
    </citation>
    <scope>NUCLEOTIDE SEQUENCE</scope>
</reference>
<evidence type="ECO:0000256" key="5">
    <source>
        <dbReference type="ARBA" id="ARBA00022771"/>
    </source>
</evidence>
<dbReference type="AlphaFoldDB" id="A0A8S3YSB7"/>
<dbReference type="Proteomes" id="UP000678393">
    <property type="component" value="Unassembled WGS sequence"/>
</dbReference>
<dbReference type="Gene3D" id="2.60.210.10">
    <property type="entry name" value="Apoptosis, Tumor Necrosis Factor Receptor Associated Protein 2, Chain A"/>
    <property type="match status" value="1"/>
</dbReference>
<evidence type="ECO:0000259" key="8">
    <source>
        <dbReference type="PROSITE" id="PS50145"/>
    </source>
</evidence>
<dbReference type="GO" id="GO:0043122">
    <property type="term" value="P:regulation of canonical NF-kappaB signal transduction"/>
    <property type="evidence" value="ECO:0007669"/>
    <property type="project" value="TreeGrafter"/>
</dbReference>
<evidence type="ECO:0000256" key="2">
    <source>
        <dbReference type="ARBA" id="ARBA00022490"/>
    </source>
</evidence>
<feature type="zinc finger region" description="TRAF-type" evidence="7">
    <location>
        <begin position="37"/>
        <end position="78"/>
    </location>
</feature>
<keyword evidence="2" id="KW-0963">Cytoplasm</keyword>
<keyword evidence="10" id="KW-1185">Reference proteome</keyword>
<dbReference type="InterPro" id="IPR013083">
    <property type="entry name" value="Znf_RING/FYVE/PHD"/>
</dbReference>
<dbReference type="PANTHER" id="PTHR10131">
    <property type="entry name" value="TNF RECEPTOR ASSOCIATED FACTOR"/>
    <property type="match status" value="1"/>
</dbReference>
<comment type="subcellular location">
    <subcellularLocation>
        <location evidence="1">Cytoplasm</location>
    </subcellularLocation>
</comment>
<dbReference type="InterPro" id="IPR001293">
    <property type="entry name" value="Znf_TRAF"/>
</dbReference>
<dbReference type="PANTHER" id="PTHR10131:SF94">
    <property type="entry name" value="TNF RECEPTOR-ASSOCIATED FACTOR 4"/>
    <property type="match status" value="1"/>
</dbReference>
<dbReference type="OrthoDB" id="10051587at2759"/>
<evidence type="ECO:0000256" key="4">
    <source>
        <dbReference type="ARBA" id="ARBA00022737"/>
    </source>
</evidence>
<keyword evidence="3 7" id="KW-0479">Metal-binding</keyword>
<organism evidence="9 10">
    <name type="scientific">Candidula unifasciata</name>
    <dbReference type="NCBI Taxonomy" id="100452"/>
    <lineage>
        <taxon>Eukaryota</taxon>
        <taxon>Metazoa</taxon>
        <taxon>Spiralia</taxon>
        <taxon>Lophotrochozoa</taxon>
        <taxon>Mollusca</taxon>
        <taxon>Gastropoda</taxon>
        <taxon>Heterobranchia</taxon>
        <taxon>Euthyneura</taxon>
        <taxon>Panpulmonata</taxon>
        <taxon>Eupulmonata</taxon>
        <taxon>Stylommatophora</taxon>
        <taxon>Helicina</taxon>
        <taxon>Helicoidea</taxon>
        <taxon>Geomitridae</taxon>
        <taxon>Candidula</taxon>
    </lineage>
</organism>
<evidence type="ECO:0000256" key="7">
    <source>
        <dbReference type="PROSITE-ProRule" id="PRU00207"/>
    </source>
</evidence>
<name>A0A8S3YSB7_9EUPU</name>